<protein>
    <recommendedName>
        <fullName evidence="4">DUF4197 domain-containing protein</fullName>
    </recommendedName>
</protein>
<evidence type="ECO:0000256" key="1">
    <source>
        <dbReference type="SAM" id="SignalP"/>
    </source>
</evidence>
<evidence type="ECO:0000313" key="2">
    <source>
        <dbReference type="EMBL" id="BAT71400.1"/>
    </source>
</evidence>
<organism evidence="2 3">
    <name type="scientific">Thermosulfidibacter takaii (strain DSM 17441 / JCM 13301 / NBRC 103674 / ABI70S6)</name>
    <dbReference type="NCBI Taxonomy" id="1298851"/>
    <lineage>
        <taxon>Bacteria</taxon>
        <taxon>Pseudomonadati</taxon>
        <taxon>Thermosulfidibacterota</taxon>
        <taxon>Thermosulfidibacteria</taxon>
        <taxon>Thermosulfidibacterales</taxon>
        <taxon>Thermosulfidibacteraceae</taxon>
    </lineage>
</organism>
<accession>A0A0S3QSU2</accession>
<gene>
    <name evidence="2" type="ORF">TST_0594</name>
</gene>
<dbReference type="Pfam" id="PF13852">
    <property type="entry name" value="DUF4197"/>
    <property type="match status" value="1"/>
</dbReference>
<dbReference type="PATRIC" id="fig|1298851.3.peg.617"/>
<dbReference type="OrthoDB" id="5292580at2"/>
<feature type="signal peptide" evidence="1">
    <location>
        <begin position="1"/>
        <end position="21"/>
    </location>
</feature>
<evidence type="ECO:0008006" key="4">
    <source>
        <dbReference type="Google" id="ProtNLM"/>
    </source>
</evidence>
<reference evidence="3" key="1">
    <citation type="journal article" date="2018" name="Science">
        <title>A primordial and reversible TCA cycle in a facultatively chemolithoautotrophic thermophile.</title>
        <authorList>
            <person name="Nunoura T."/>
            <person name="Chikaraishi Y."/>
            <person name="Izaki R."/>
            <person name="Suwa T."/>
            <person name="Sato T."/>
            <person name="Harada T."/>
            <person name="Mori K."/>
            <person name="Kato Y."/>
            <person name="Miyazaki M."/>
            <person name="Shimamura S."/>
            <person name="Yanagawa K."/>
            <person name="Shuto A."/>
            <person name="Ohkouchi N."/>
            <person name="Fujita N."/>
            <person name="Takaki Y."/>
            <person name="Atomi H."/>
            <person name="Takai K."/>
        </authorList>
    </citation>
    <scope>NUCLEOTIDE SEQUENCE [LARGE SCALE GENOMIC DNA]</scope>
    <source>
        <strain evidence="3">DSM 17441 / JCM 13301 / NBRC 103674 / ABI70S6</strain>
    </source>
</reference>
<feature type="chain" id="PRO_5006616385" description="DUF4197 domain-containing protein" evidence="1">
    <location>
        <begin position="22"/>
        <end position="251"/>
    </location>
</feature>
<dbReference type="KEGG" id="ttk:TST_0594"/>
<keyword evidence="3" id="KW-1185">Reference proteome</keyword>
<dbReference type="RefSeq" id="WP_068549342.1">
    <property type="nucleotide sequence ID" value="NZ_AP013035.1"/>
</dbReference>
<name>A0A0S3QSU2_THET7</name>
<proteinExistence type="predicted"/>
<dbReference type="InterPro" id="IPR025245">
    <property type="entry name" value="DUF4197"/>
</dbReference>
<evidence type="ECO:0000313" key="3">
    <source>
        <dbReference type="Proteomes" id="UP000063234"/>
    </source>
</evidence>
<keyword evidence="1" id="KW-0732">Signal</keyword>
<dbReference type="STRING" id="1298851.TST_0594"/>
<dbReference type="Proteomes" id="UP000063234">
    <property type="component" value="Chromosome"/>
</dbReference>
<sequence length="251" mass="28156">MRKFIISTALVIFLANTACFAGFWDTLKGMASKATSSSQKTETDENISPTDIGMALKQALEMGVKKAWEEASKPGGFLNNPLIHIPLPPKLQKIAFVAKQLGLESQVKEFEKTLNIAAEKAAKKALPILLDAVKQLTFEDVKEIWKGSDTAATEYLKNKTYDKLYKEFLPIVDNATDEVGVTRYYKSLINNPKLKSFLQDSNELDLDKYVTQKALDGLFTLIAQQEKEIRRNPMLWTTDLLKKVFGSLNSK</sequence>
<dbReference type="AlphaFoldDB" id="A0A0S3QSU2"/>
<dbReference type="EMBL" id="AP013035">
    <property type="protein sequence ID" value="BAT71400.1"/>
    <property type="molecule type" value="Genomic_DNA"/>
</dbReference>